<dbReference type="Gene3D" id="3.30.559.30">
    <property type="entry name" value="Nonribosomal peptide synthetase, condensation domain"/>
    <property type="match status" value="2"/>
</dbReference>
<evidence type="ECO:0000313" key="6">
    <source>
        <dbReference type="EMBL" id="KOS39724.1"/>
    </source>
</evidence>
<evidence type="ECO:0000256" key="3">
    <source>
        <dbReference type="ARBA" id="ARBA00022598"/>
    </source>
</evidence>
<dbReference type="Proteomes" id="UP000037696">
    <property type="component" value="Unassembled WGS sequence"/>
</dbReference>
<dbReference type="Gene3D" id="3.40.50.12780">
    <property type="entry name" value="N-terminal domain of ligase-like"/>
    <property type="match status" value="2"/>
</dbReference>
<evidence type="ECO:0000259" key="5">
    <source>
        <dbReference type="PROSITE" id="PS50075"/>
    </source>
</evidence>
<evidence type="ECO:0000256" key="4">
    <source>
        <dbReference type="SAM" id="MobiDB-lite"/>
    </source>
</evidence>
<dbReference type="InterPro" id="IPR045851">
    <property type="entry name" value="AMP-bd_C_sf"/>
</dbReference>
<accession>A0A0M8P237</accession>
<dbReference type="InterPro" id="IPR023213">
    <property type="entry name" value="CAT-like_dom_sf"/>
</dbReference>
<gene>
    <name evidence="6" type="ORF">ACN38_g9429</name>
</gene>
<evidence type="ECO:0000313" key="7">
    <source>
        <dbReference type="Proteomes" id="UP000037696"/>
    </source>
</evidence>
<organism evidence="6 7">
    <name type="scientific">Penicillium nordicum</name>
    <dbReference type="NCBI Taxonomy" id="229535"/>
    <lineage>
        <taxon>Eukaryota</taxon>
        <taxon>Fungi</taxon>
        <taxon>Dikarya</taxon>
        <taxon>Ascomycota</taxon>
        <taxon>Pezizomycotina</taxon>
        <taxon>Eurotiomycetes</taxon>
        <taxon>Eurotiomycetidae</taxon>
        <taxon>Eurotiales</taxon>
        <taxon>Aspergillaceae</taxon>
        <taxon>Penicillium</taxon>
    </lineage>
</organism>
<dbReference type="SUPFAM" id="SSF47336">
    <property type="entry name" value="ACP-like"/>
    <property type="match status" value="2"/>
</dbReference>
<dbReference type="GO" id="GO:0043041">
    <property type="term" value="P:amino acid activation for nonribosomal peptide biosynthetic process"/>
    <property type="evidence" value="ECO:0007669"/>
    <property type="project" value="TreeGrafter"/>
</dbReference>
<feature type="domain" description="Carrier" evidence="5">
    <location>
        <begin position="591"/>
        <end position="666"/>
    </location>
</feature>
<dbReference type="FunFam" id="3.30.559.30:FF:000003">
    <property type="entry name" value="Nonribosomal peptide synthase SidD"/>
    <property type="match status" value="1"/>
</dbReference>
<evidence type="ECO:0000256" key="1">
    <source>
        <dbReference type="ARBA" id="ARBA00022450"/>
    </source>
</evidence>
<dbReference type="InterPro" id="IPR006162">
    <property type="entry name" value="Ppantetheine_attach_site"/>
</dbReference>
<keyword evidence="2" id="KW-0597">Phosphoprotein</keyword>
<dbReference type="InterPro" id="IPR000873">
    <property type="entry name" value="AMP-dep_synth/lig_dom"/>
</dbReference>
<proteinExistence type="predicted"/>
<dbReference type="Pfam" id="PF00668">
    <property type="entry name" value="Condensation"/>
    <property type="match status" value="2"/>
</dbReference>
<dbReference type="Pfam" id="PF00501">
    <property type="entry name" value="AMP-binding"/>
    <property type="match status" value="2"/>
</dbReference>
<dbReference type="PANTHER" id="PTHR45527">
    <property type="entry name" value="NONRIBOSOMAL PEPTIDE SYNTHETASE"/>
    <property type="match status" value="1"/>
</dbReference>
<dbReference type="Gene3D" id="3.30.559.10">
    <property type="entry name" value="Chloramphenicol acetyltransferase-like domain"/>
    <property type="match status" value="2"/>
</dbReference>
<dbReference type="InterPro" id="IPR042099">
    <property type="entry name" value="ANL_N_sf"/>
</dbReference>
<evidence type="ECO:0000256" key="2">
    <source>
        <dbReference type="ARBA" id="ARBA00022553"/>
    </source>
</evidence>
<dbReference type="InterPro" id="IPR036736">
    <property type="entry name" value="ACP-like_sf"/>
</dbReference>
<dbReference type="CDD" id="cd19545">
    <property type="entry name" value="FUM14_C_NRPS-like"/>
    <property type="match status" value="1"/>
</dbReference>
<dbReference type="InterPro" id="IPR020845">
    <property type="entry name" value="AMP-binding_CS"/>
</dbReference>
<dbReference type="FunFam" id="3.30.300.30:FF:000015">
    <property type="entry name" value="Nonribosomal peptide synthase SidD"/>
    <property type="match status" value="2"/>
</dbReference>
<dbReference type="FunFam" id="1.10.1200.10:FF:000005">
    <property type="entry name" value="Nonribosomal peptide synthetase 1"/>
    <property type="match status" value="1"/>
</dbReference>
<dbReference type="EMBL" id="LHQQ01000190">
    <property type="protein sequence ID" value="KOS39724.1"/>
    <property type="molecule type" value="Genomic_DNA"/>
</dbReference>
<dbReference type="GO" id="GO:0044550">
    <property type="term" value="P:secondary metabolite biosynthetic process"/>
    <property type="evidence" value="ECO:0007669"/>
    <property type="project" value="TreeGrafter"/>
</dbReference>
<dbReference type="STRING" id="229535.A0A0M8P237"/>
<dbReference type="Gene3D" id="3.30.300.30">
    <property type="match status" value="2"/>
</dbReference>
<dbReference type="OrthoDB" id="416786at2759"/>
<dbReference type="PROSITE" id="PS50075">
    <property type="entry name" value="CARRIER"/>
    <property type="match status" value="2"/>
</dbReference>
<dbReference type="InterPro" id="IPR001242">
    <property type="entry name" value="Condensation_dom"/>
</dbReference>
<dbReference type="Gene3D" id="1.10.1200.10">
    <property type="entry name" value="ACP-like"/>
    <property type="match status" value="2"/>
</dbReference>
<sequence>MMPESEVSQTGALIVTEQDLKQIWTWNAHRPKPHAASLHSIIAQWASELPGRLAVDAWDGSFTFLELDCCSSQLAQHLSEFGVRESVVVPLAFERSRFTVVAMLAVLKLGAAFLLLDAGLPESRLKNIVEQVKAEVVLASPVYLQLAGRLAATVVTVPVTDRTSDSGSESCSSSSAVSMDARCPLDPLSTTACIVFTSGTTGTPKGILISHSNLVSTFNYTAKTVSLNETTRMLDSASYGFDAAIYQALGTLSMGGCLCVPSDSERLTSIASVIEKFQVNTAILTPSVARLVDPRDVPSLKRLKLVGEPPSPGLIDKWLPYSTLVMGYGPSECAVCSNAGVFYRDSTAENNIGPALGCCAWIVNPDDHNILLPVGRVGEMLLEGPNVGQGYLNDKERTYAAFVNSPRWLTSGFSFMRGRNGTLYKTGDLVQYERDGSILYIGRKDQQKKLHGQRIDLAEIEHAMVQTLPIKMEVIAEMCTTAVSPSESQLIAFCCLTSPKPLVEQNPPSEIAGGTSILLPASKKFLATSQQIREKLQLHLPSYMIPTFIFPVSEIPRAKPSDKLDRKRVVQEVGQLSQTQLRKYFPASSKQLNTHKEKLLQTMLREVLALDIDILTDDHFFRLGGDSITAIQLIAIARKQGMLLLMSDVLNHDNLADLASRMADIEDTGKVIEPIPAFSLLPSEQQELALQKAKEQYDIDAASIDDILPCTPLQEGMMALGQQRLGGNIAQRIFDLAPGTELGRLKDAWKTVSQLNSILRTRIIDTSTKLLQVVIRDPLIVEEYDDLKLDTESTMSFIISRMGLGAPLVDVAILLSDEHKRPDRLTWTAHHAACDGWQVPQIFAQVECAYRGDVALPEVDFSHFVKYITEADNEKQDIYWKTQLAGPTPSTFPPSHQKSSSERANESKNLPVYLGNLAKRGFLLATSINLAWSMVIAAYVESPDVIFGLTLTGRNAPVAGIESMTGPTITTVPFRHLLDHSLKVDQALDRIQKQLSNMVPFEQAGLQNIRRTSPEAASACNLQSLLIIQPAMVNDVPHEVLINGEEVKSRLAFSNYPLTMECTISPGEQLVNLSTQFNSHIIHPDQMIHILHQFGHVLRQIHENSDVPLQKINMLSPFDLERLTDWNNACPVAASHTLNQSVETHSAAEPKRQAVDAWDGSLTFQELDTFASQFANHLQQLGVHPEDVVPVCLEKSRLVPVVMLAILKTGASCTLVDDRLPQNRVNQMLSNSRARYFVCSETSHNQFDLSQTDAKKLLVTLDLIQQLPSCTNSVWNTNPDTPAFVVYTSGSTGRPKGVVLEHRALSTSILAHGAALKIGRESRMLQFASCSFDINLYEHMTTLVLGGCVCIPSNDARMNQPAQYARESGANITLSTPTVMRALGQEDISTMQMISLGGEPITHDVVEIWKQRAQVCNGYRPAECTICAIHPIEEQDGVNPLATIGRGLGCIFWVVDIADSSRLAPVGVVGELYIEGPILARGYLNDSESTAKAFLSPPGWLRRFRPNGSGDRVYKTGDLVRYNTDGTVVFVGRRDTQTKLRGQRIELSGVEYHLKNQLVNSSIVVEVASLLGTNYLVGFVENHNQSGITGDSSVQDSPSNDEQLSTGQTHAPEFSFKAFSESREEDSRALQALSLALPPYMVPSLILRVTTMPKTMTGKMDRKALREAVSKLTLDDVSLATQCSKNEHRLPSTDVEIKLRNLWAEILRLPKDSIGADDNFLARGGDSIAAMRLVSSGRSRGIHLTVQDVLMAPKLSSMAEIAAEKLPSHNTPKQSNGQNVWEPFHALPNEANTRQELIHDILRPLEMDVEKISDIIPATSLQEFALSNCATFFVFNVGDRLDINKAILTGEALVAQHDVLRTLFAFHKGRFYQVILKSLPKIPHVVHTIAEDTDAALDQLLRDTGASEPLPMGSSPLKFVTVNTPQSRYLVLRMSHSQYDGFSISEFWGDWGLAFDDHPLPPRRSYADFVYSSDALGEHGGYSYWKCLLSGSSMTYLATPPADTIGTDGNSQLVERKTVVENFHSPPGITLATFVQGVWVMTLARWTRKRDIIFGLVTSGRRSKRHDFDTVMGPCLQIMPVRAKLQNDWSMHDLCQILQRQGTDSMEFEGMELSRIKEHCTEWDPNAPLGTWVQHDNTDWNATLVLGGTDYGTPRVYDEPYGQYDIGLESMSLGDGRLEVKLSSPSYLLNDEIFEGLRKMTVQMMEDLSANLDVMLVTFLPAETGLDNPTTHFR</sequence>
<feature type="region of interest" description="Disordered" evidence="4">
    <location>
        <begin position="1588"/>
        <end position="1608"/>
    </location>
</feature>
<name>A0A0M8P237_9EURO</name>
<feature type="region of interest" description="Disordered" evidence="4">
    <location>
        <begin position="885"/>
        <end position="905"/>
    </location>
</feature>
<dbReference type="SUPFAM" id="SSF56801">
    <property type="entry name" value="Acetyl-CoA synthetase-like"/>
    <property type="match status" value="2"/>
</dbReference>
<keyword evidence="1" id="KW-0596">Phosphopantetheine</keyword>
<dbReference type="Pfam" id="PF00550">
    <property type="entry name" value="PP-binding"/>
    <property type="match status" value="2"/>
</dbReference>
<dbReference type="GO" id="GO:0031177">
    <property type="term" value="F:phosphopantetheine binding"/>
    <property type="evidence" value="ECO:0007669"/>
    <property type="project" value="TreeGrafter"/>
</dbReference>
<dbReference type="NCBIfam" id="TIGR01733">
    <property type="entry name" value="AA-adenyl-dom"/>
    <property type="match status" value="1"/>
</dbReference>
<dbReference type="SUPFAM" id="SSF52777">
    <property type="entry name" value="CoA-dependent acyltransferases"/>
    <property type="match status" value="4"/>
</dbReference>
<dbReference type="InterPro" id="IPR009081">
    <property type="entry name" value="PP-bd_ACP"/>
</dbReference>
<dbReference type="CDD" id="cd05918">
    <property type="entry name" value="A_NRPS_SidN3_like"/>
    <property type="match status" value="2"/>
</dbReference>
<feature type="domain" description="Carrier" evidence="5">
    <location>
        <begin position="1690"/>
        <end position="1766"/>
    </location>
</feature>
<dbReference type="InterPro" id="IPR010071">
    <property type="entry name" value="AA_adenyl_dom"/>
</dbReference>
<dbReference type="GO" id="GO:0016874">
    <property type="term" value="F:ligase activity"/>
    <property type="evidence" value="ECO:0007669"/>
    <property type="project" value="UniProtKB-KW"/>
</dbReference>
<protein>
    <recommendedName>
        <fullName evidence="5">Carrier domain-containing protein</fullName>
    </recommendedName>
</protein>
<comment type="caution">
    <text evidence="6">The sequence shown here is derived from an EMBL/GenBank/DDBJ whole genome shotgun (WGS) entry which is preliminary data.</text>
</comment>
<dbReference type="PROSITE" id="PS00455">
    <property type="entry name" value="AMP_BINDING"/>
    <property type="match status" value="2"/>
</dbReference>
<keyword evidence="3" id="KW-0436">Ligase</keyword>
<dbReference type="GO" id="GO:0005737">
    <property type="term" value="C:cytoplasm"/>
    <property type="evidence" value="ECO:0007669"/>
    <property type="project" value="TreeGrafter"/>
</dbReference>
<reference evidence="6 7" key="1">
    <citation type="submission" date="2015-08" db="EMBL/GenBank/DDBJ databases">
        <title>Genome sequencing of Penicillium nordicum.</title>
        <authorList>
            <person name="Nguyen H.D."/>
            <person name="Seifert K.A."/>
        </authorList>
    </citation>
    <scope>NUCLEOTIDE SEQUENCE [LARGE SCALE GENOMIC DNA]</scope>
    <source>
        <strain evidence="6 7">DAOMC 185683</strain>
    </source>
</reference>
<dbReference type="PROSITE" id="PS00012">
    <property type="entry name" value="PHOSPHOPANTETHEINE"/>
    <property type="match status" value="1"/>
</dbReference>
<dbReference type="PANTHER" id="PTHR45527:SF1">
    <property type="entry name" value="FATTY ACID SYNTHASE"/>
    <property type="match status" value="1"/>
</dbReference>
<keyword evidence="7" id="KW-1185">Reference proteome</keyword>